<name>A0A386TYR8_9AGAR</name>
<protein>
    <submittedName>
        <fullName evidence="3">LAGLIDADG homing endonuclease</fullName>
    </submittedName>
</protein>
<keyword evidence="3" id="KW-0378">Hydrolase</keyword>
<proteinExistence type="predicted"/>
<dbReference type="EMBL" id="MH725795">
    <property type="protein sequence ID" value="AYE93248.1"/>
    <property type="molecule type" value="Genomic_DNA"/>
</dbReference>
<dbReference type="InterPro" id="IPR027434">
    <property type="entry name" value="Homing_endonucl"/>
</dbReference>
<sequence>MPPLKVRRDSLPLHTANLCPLSYDSFGFADLLPKDNRGRGDLKRGIGRLKGPVKKSIVDRSKYTLYHSIKEIMVGLMQGDGHIQQRKNSRFIYAQSSLRIHHLNYFKHVLSLFKPYLSEEFVLKNRNFRDKRTNKTYSSVSFATLTLPCFNHYRSLFYDSNNKKIVPSTIQNLLTPIGLAYWIMDDGSIQNSGLHLNTYGFTSSDVIKLKTVIENLFVLNGEKPLKCSIHKHKKGDRIYICPWPDQGEGERKYGFVKKTYISIYA</sequence>
<evidence type="ECO:0000313" key="3">
    <source>
        <dbReference type="EMBL" id="AYE93248.1"/>
    </source>
</evidence>
<comment type="function">
    <text evidence="1">Mitochondrial DNA endonuclease involved in intron homing.</text>
</comment>
<gene>
    <name evidence="3" type="ORF">C0995_000108</name>
</gene>
<keyword evidence="3" id="KW-0255">Endonuclease</keyword>
<geneLocation type="mitochondrion" evidence="3"/>
<evidence type="ECO:0000256" key="1">
    <source>
        <dbReference type="ARBA" id="ARBA00002670"/>
    </source>
</evidence>
<keyword evidence="3" id="KW-0540">Nuclease</keyword>
<reference evidence="3" key="1">
    <citation type="submission" date="2018-08" db="EMBL/GenBank/DDBJ databases">
        <title>Comparative mitochondrial genomics of the basidiomycete Termitomyces.</title>
        <authorList>
            <person name="Nieuwenhuis M."/>
        </authorList>
    </citation>
    <scope>NUCLEOTIDE SEQUENCE</scope>
    <source>
        <strain evidence="3">Mi166</strain>
    </source>
</reference>
<dbReference type="SUPFAM" id="SSF55608">
    <property type="entry name" value="Homing endonucleases"/>
    <property type="match status" value="1"/>
</dbReference>
<dbReference type="AlphaFoldDB" id="A0A386TYR8"/>
<dbReference type="Pfam" id="PF03161">
    <property type="entry name" value="LAGLIDADG_2"/>
    <property type="match status" value="1"/>
</dbReference>
<dbReference type="Gene3D" id="3.10.28.10">
    <property type="entry name" value="Homing endonucleases"/>
    <property type="match status" value="2"/>
</dbReference>
<dbReference type="InterPro" id="IPR004860">
    <property type="entry name" value="LAGLIDADG_dom"/>
</dbReference>
<evidence type="ECO:0000259" key="2">
    <source>
        <dbReference type="Pfam" id="PF03161"/>
    </source>
</evidence>
<accession>A0A386TYR8</accession>
<keyword evidence="3" id="KW-0496">Mitochondrion</keyword>
<organism evidence="3">
    <name type="scientific">Termitomyces sp</name>
    <dbReference type="NCBI Taxonomy" id="1916073"/>
    <lineage>
        <taxon>Eukaryota</taxon>
        <taxon>Fungi</taxon>
        <taxon>Dikarya</taxon>
        <taxon>Basidiomycota</taxon>
        <taxon>Agaricomycotina</taxon>
        <taxon>Agaricomycetes</taxon>
        <taxon>Agaricomycetidae</taxon>
        <taxon>Agaricales</taxon>
        <taxon>Tricholomatineae</taxon>
        <taxon>Lyophyllaceae</taxon>
        <taxon>Termitomyces</taxon>
    </lineage>
</organism>
<dbReference type="GO" id="GO:0004519">
    <property type="term" value="F:endonuclease activity"/>
    <property type="evidence" value="ECO:0007669"/>
    <property type="project" value="UniProtKB-KW"/>
</dbReference>
<feature type="domain" description="Homing endonuclease LAGLIDADG" evidence="2">
    <location>
        <begin position="70"/>
        <end position="240"/>
    </location>
</feature>